<evidence type="ECO:0000256" key="1">
    <source>
        <dbReference type="ARBA" id="ARBA00022553"/>
    </source>
</evidence>
<dbReference type="PROSITE" id="PS50110">
    <property type="entry name" value="RESPONSE_REGULATORY"/>
    <property type="match status" value="1"/>
</dbReference>
<dbReference type="PANTHER" id="PTHR44591">
    <property type="entry name" value="STRESS RESPONSE REGULATOR PROTEIN 1"/>
    <property type="match status" value="1"/>
</dbReference>
<dbReference type="EMBL" id="JAWIIV010000009">
    <property type="protein sequence ID" value="MEC4720053.1"/>
    <property type="molecule type" value="Genomic_DNA"/>
</dbReference>
<dbReference type="Pfam" id="PF00072">
    <property type="entry name" value="Response_reg"/>
    <property type="match status" value="1"/>
</dbReference>
<evidence type="ECO:0000313" key="5">
    <source>
        <dbReference type="Proteomes" id="UP001352263"/>
    </source>
</evidence>
<dbReference type="InterPro" id="IPR001789">
    <property type="entry name" value="Sig_transdc_resp-reg_receiver"/>
</dbReference>
<reference evidence="4 5" key="1">
    <citation type="submission" date="2023-10" db="EMBL/GenBank/DDBJ databases">
        <title>Noviherbaspirillum sp. CPCC 100848 genome assembly.</title>
        <authorList>
            <person name="Li X.Y."/>
            <person name="Fang X.M."/>
        </authorList>
    </citation>
    <scope>NUCLEOTIDE SEQUENCE [LARGE SCALE GENOMIC DNA]</scope>
    <source>
        <strain evidence="4 5">CPCC 100848</strain>
    </source>
</reference>
<gene>
    <name evidence="4" type="ORF">RY831_12895</name>
</gene>
<name>A0ABU6J8S5_9BURK</name>
<protein>
    <submittedName>
        <fullName evidence="4">Response regulator</fullName>
    </submittedName>
</protein>
<dbReference type="Proteomes" id="UP001352263">
    <property type="component" value="Unassembled WGS sequence"/>
</dbReference>
<proteinExistence type="predicted"/>
<dbReference type="RefSeq" id="WP_326506768.1">
    <property type="nucleotide sequence ID" value="NZ_JAWIIV010000009.1"/>
</dbReference>
<organism evidence="4 5">
    <name type="scientific">Noviherbaspirillum album</name>
    <dbReference type="NCBI Taxonomy" id="3080276"/>
    <lineage>
        <taxon>Bacteria</taxon>
        <taxon>Pseudomonadati</taxon>
        <taxon>Pseudomonadota</taxon>
        <taxon>Betaproteobacteria</taxon>
        <taxon>Burkholderiales</taxon>
        <taxon>Oxalobacteraceae</taxon>
        <taxon>Noviherbaspirillum</taxon>
    </lineage>
</organism>
<dbReference type="SMART" id="SM00448">
    <property type="entry name" value="REC"/>
    <property type="match status" value="1"/>
</dbReference>
<dbReference type="CDD" id="cd00156">
    <property type="entry name" value="REC"/>
    <property type="match status" value="1"/>
</dbReference>
<feature type="domain" description="Response regulatory" evidence="3">
    <location>
        <begin position="32"/>
        <end position="142"/>
    </location>
</feature>
<dbReference type="SUPFAM" id="SSF52172">
    <property type="entry name" value="CheY-like"/>
    <property type="match status" value="1"/>
</dbReference>
<evidence type="ECO:0000313" key="4">
    <source>
        <dbReference type="EMBL" id="MEC4720053.1"/>
    </source>
</evidence>
<dbReference type="PANTHER" id="PTHR44591:SF3">
    <property type="entry name" value="RESPONSE REGULATORY DOMAIN-CONTAINING PROTEIN"/>
    <property type="match status" value="1"/>
</dbReference>
<evidence type="ECO:0000259" key="3">
    <source>
        <dbReference type="PROSITE" id="PS50110"/>
    </source>
</evidence>
<dbReference type="Gene3D" id="3.40.50.2300">
    <property type="match status" value="1"/>
</dbReference>
<keyword evidence="5" id="KW-1185">Reference proteome</keyword>
<keyword evidence="1 2" id="KW-0597">Phosphoprotein</keyword>
<accession>A0ABU6J8S5</accession>
<comment type="caution">
    <text evidence="4">The sequence shown here is derived from an EMBL/GenBank/DDBJ whole genome shotgun (WGS) entry which is preliminary data.</text>
</comment>
<evidence type="ECO:0000256" key="2">
    <source>
        <dbReference type="PROSITE-ProRule" id="PRU00169"/>
    </source>
</evidence>
<feature type="modified residue" description="4-aspartylphosphate" evidence="2">
    <location>
        <position position="81"/>
    </location>
</feature>
<dbReference type="InterPro" id="IPR050595">
    <property type="entry name" value="Bact_response_regulator"/>
</dbReference>
<sequence>MAAGGPFQSRDDVTWPWKGAAGSAKNSRFMKHILVVDDAEAIAYLFSKYFQRHKFRVSVAADGHAALRISEADPIDGVVTDFRMAGIDGRELVKRLRQRQPDLPAIIVSAFATDVPDEDSSTKIFNKPVDPMLLVHRMSDMLIDVETTRSMRSDSMS</sequence>
<dbReference type="InterPro" id="IPR011006">
    <property type="entry name" value="CheY-like_superfamily"/>
</dbReference>